<reference evidence="10 11" key="1">
    <citation type="journal article" date="2015" name="Stand. Genomic Sci.">
        <title>Genomic Encyclopedia of Bacterial and Archaeal Type Strains, Phase III: the genomes of soil and plant-associated and newly described type strains.</title>
        <authorList>
            <person name="Whitman W.B."/>
            <person name="Woyke T."/>
            <person name="Klenk H.P."/>
            <person name="Zhou Y."/>
            <person name="Lilburn T.G."/>
            <person name="Beck B.J."/>
            <person name="De Vos P."/>
            <person name="Vandamme P."/>
            <person name="Eisen J.A."/>
            <person name="Garrity G."/>
            <person name="Hugenholtz P."/>
            <person name="Kyrpides N.C."/>
        </authorList>
    </citation>
    <scope>NUCLEOTIDE SEQUENCE [LARGE SCALE GENOMIC DNA]</scope>
    <source>
        <strain evidence="10 11">VKM Ac-2572</strain>
    </source>
</reference>
<feature type="domain" description="SSD" evidence="9">
    <location>
        <begin position="307"/>
        <end position="419"/>
    </location>
</feature>
<gene>
    <name evidence="10" type="ORF">EV652_12581</name>
</gene>
<evidence type="ECO:0000256" key="6">
    <source>
        <dbReference type="ARBA" id="ARBA00023136"/>
    </source>
</evidence>
<dbReference type="EMBL" id="SLWN01000025">
    <property type="protein sequence ID" value="TCO13920.1"/>
    <property type="molecule type" value="Genomic_DNA"/>
</dbReference>
<dbReference type="GO" id="GO:0005886">
    <property type="term" value="C:plasma membrane"/>
    <property type="evidence" value="ECO:0007669"/>
    <property type="project" value="UniProtKB-SubCell"/>
</dbReference>
<dbReference type="InterPro" id="IPR050545">
    <property type="entry name" value="Mycobact_MmpL"/>
</dbReference>
<feature type="transmembrane region" description="Helical" evidence="8">
    <location>
        <begin position="729"/>
        <end position="752"/>
    </location>
</feature>
<feature type="transmembrane region" description="Helical" evidence="8">
    <location>
        <begin position="704"/>
        <end position="723"/>
    </location>
</feature>
<evidence type="ECO:0000256" key="4">
    <source>
        <dbReference type="ARBA" id="ARBA00022692"/>
    </source>
</evidence>
<dbReference type="PROSITE" id="PS50156">
    <property type="entry name" value="SSD"/>
    <property type="match status" value="1"/>
</dbReference>
<dbReference type="Proteomes" id="UP000294508">
    <property type="component" value="Unassembled WGS sequence"/>
</dbReference>
<feature type="transmembrane region" description="Helical" evidence="8">
    <location>
        <begin position="320"/>
        <end position="341"/>
    </location>
</feature>
<feature type="transmembrane region" description="Helical" evidence="8">
    <location>
        <begin position="291"/>
        <end position="314"/>
    </location>
</feature>
<dbReference type="Pfam" id="PF03176">
    <property type="entry name" value="MMPL"/>
    <property type="match status" value="2"/>
</dbReference>
<keyword evidence="3" id="KW-1003">Cell membrane</keyword>
<feature type="transmembrane region" description="Helical" evidence="8">
    <location>
        <begin position="103"/>
        <end position="126"/>
    </location>
</feature>
<evidence type="ECO:0000256" key="1">
    <source>
        <dbReference type="ARBA" id="ARBA00004651"/>
    </source>
</evidence>
<feature type="transmembrane region" description="Helical" evidence="8">
    <location>
        <begin position="396"/>
        <end position="421"/>
    </location>
</feature>
<keyword evidence="11" id="KW-1185">Reference proteome</keyword>
<evidence type="ECO:0000256" key="2">
    <source>
        <dbReference type="ARBA" id="ARBA00010157"/>
    </source>
</evidence>
<sequence>MSDRRTPTHPPVPDDLTPTSLPVPDHLTPTSPPVPDHLTPTSPPVPDHLTPTSPPVPDDFTPTSPPVPDDFTPTSPPVPDDFTPTPSPLLDRLGRLLVRRRRLIAVLSVVLTGLILAVAAGALNALSLSRIADPASESDRARRILASQFETGPPNLAFLVTADRGTVDDPAVRAAGLELTAEIADRAGVAEAASYWSRGDSPALRSKDSRQALVLVRVPGEVNEARARVGELAKEFAGQRGGVIVESGGQDEVFREIGAQARADFLRAELIVLPMVLVLLILIYRKIALALVTLGVGVFAVGGALAGLRVIAAFTEVSTFAANLALVMGLALGVDYCLFVIARYREELAAGADVADAVVGAVRTAGRTVFFSGLTVAMSLLALLLFPLSFLRSFGYAGVLVVASALVGALVILPAVLALLGHRAAGRVAQRSEGRWFRLAQQVMRRPVLTGGAMLALILLLSAPALGLRLGLPDARILPADASSRIMADQVRANFGQEESDALYVVMPTTPEVTALPPYAETLSKLDGVAQVDTYTRSGGSYLTVTPTQTALEGDTAGWVERVRAVEAPYDAIIGGTPAEMVDWRSALTERIPLVLGLILLLSFGVLYLATGSVLLPLKATVLNLLSLSVMFGVMVWVFQRGNLSGPLGFTATGVLEASMPMLMFCIVYGLSMDYEVFIVSRIREEYLRTGDTVTAVATGLQQSAPLVTTAAAVLALSFAVYATGGVVYLKMIGIGMAVAVLVDATAIRGVLLPAFMKLAGRANWWRPSRRALRGVAGR</sequence>
<dbReference type="SUPFAM" id="SSF82866">
    <property type="entry name" value="Multidrug efflux transporter AcrB transmembrane domain"/>
    <property type="match status" value="2"/>
</dbReference>
<organism evidence="10 11">
    <name type="scientific">Kribbella steppae</name>
    <dbReference type="NCBI Taxonomy" id="2512223"/>
    <lineage>
        <taxon>Bacteria</taxon>
        <taxon>Bacillati</taxon>
        <taxon>Actinomycetota</taxon>
        <taxon>Actinomycetes</taxon>
        <taxon>Propionibacteriales</taxon>
        <taxon>Kribbellaceae</taxon>
        <taxon>Kribbella</taxon>
    </lineage>
</organism>
<feature type="transmembrane region" description="Helical" evidence="8">
    <location>
        <begin position="448"/>
        <end position="468"/>
    </location>
</feature>
<evidence type="ECO:0000313" key="10">
    <source>
        <dbReference type="EMBL" id="TCO13920.1"/>
    </source>
</evidence>
<dbReference type="PANTHER" id="PTHR33406">
    <property type="entry name" value="MEMBRANE PROTEIN MJ1562-RELATED"/>
    <property type="match status" value="1"/>
</dbReference>
<feature type="transmembrane region" description="Helical" evidence="8">
    <location>
        <begin position="622"/>
        <end position="640"/>
    </location>
</feature>
<protein>
    <submittedName>
        <fullName evidence="10">RND superfamily putative drug exporter</fullName>
    </submittedName>
</protein>
<evidence type="ECO:0000256" key="3">
    <source>
        <dbReference type="ARBA" id="ARBA00022475"/>
    </source>
</evidence>
<dbReference type="PANTHER" id="PTHR33406:SF11">
    <property type="entry name" value="MEMBRANE PROTEIN SCO6666-RELATED"/>
    <property type="match status" value="1"/>
</dbReference>
<evidence type="ECO:0000256" key="7">
    <source>
        <dbReference type="SAM" id="MobiDB-lite"/>
    </source>
</evidence>
<comment type="subcellular location">
    <subcellularLocation>
        <location evidence="1">Cell membrane</location>
        <topology evidence="1">Multi-pass membrane protein</topology>
    </subcellularLocation>
</comment>
<feature type="transmembrane region" description="Helical" evidence="8">
    <location>
        <begin position="369"/>
        <end position="390"/>
    </location>
</feature>
<evidence type="ECO:0000259" key="9">
    <source>
        <dbReference type="PROSITE" id="PS50156"/>
    </source>
</evidence>
<keyword evidence="4 8" id="KW-0812">Transmembrane</keyword>
<comment type="caution">
    <text evidence="10">The sequence shown here is derived from an EMBL/GenBank/DDBJ whole genome shotgun (WGS) entry which is preliminary data.</text>
</comment>
<evidence type="ECO:0000313" key="11">
    <source>
        <dbReference type="Proteomes" id="UP000294508"/>
    </source>
</evidence>
<feature type="compositionally biased region" description="Pro residues" evidence="7">
    <location>
        <begin position="30"/>
        <end position="79"/>
    </location>
</feature>
<dbReference type="RefSeq" id="WP_242002336.1">
    <property type="nucleotide sequence ID" value="NZ_SLWN01000025.1"/>
</dbReference>
<proteinExistence type="inferred from homology"/>
<evidence type="ECO:0000256" key="5">
    <source>
        <dbReference type="ARBA" id="ARBA00022989"/>
    </source>
</evidence>
<feature type="transmembrane region" description="Helical" evidence="8">
    <location>
        <begin position="592"/>
        <end position="610"/>
    </location>
</feature>
<keyword evidence="5 8" id="KW-1133">Transmembrane helix</keyword>
<feature type="transmembrane region" description="Helical" evidence="8">
    <location>
        <begin position="660"/>
        <end position="683"/>
    </location>
</feature>
<feature type="transmembrane region" description="Helical" evidence="8">
    <location>
        <begin position="265"/>
        <end position="284"/>
    </location>
</feature>
<keyword evidence="6 8" id="KW-0472">Membrane</keyword>
<dbReference type="PRINTS" id="PR01217">
    <property type="entry name" value="PRICHEXTENSN"/>
</dbReference>
<name>A0A4R2GTS8_9ACTN</name>
<dbReference type="AlphaFoldDB" id="A0A4R2GTS8"/>
<dbReference type="Gene3D" id="1.20.1640.10">
    <property type="entry name" value="Multidrug efflux transporter AcrB transmembrane domain"/>
    <property type="match status" value="2"/>
</dbReference>
<dbReference type="InterPro" id="IPR004869">
    <property type="entry name" value="MMPL_dom"/>
</dbReference>
<evidence type="ECO:0000256" key="8">
    <source>
        <dbReference type="SAM" id="Phobius"/>
    </source>
</evidence>
<comment type="similarity">
    <text evidence="2">Belongs to the resistance-nodulation-cell division (RND) (TC 2.A.6) family. MmpL subfamily.</text>
</comment>
<feature type="region of interest" description="Disordered" evidence="7">
    <location>
        <begin position="1"/>
        <end position="86"/>
    </location>
</feature>
<accession>A0A4R2GTS8</accession>
<dbReference type="InterPro" id="IPR000731">
    <property type="entry name" value="SSD"/>
</dbReference>